<keyword evidence="1" id="KW-0067">ATP-binding</keyword>
<reference evidence="1 2" key="1">
    <citation type="journal article" date="2023" name="ACS Omega">
        <title>Identification of the Neoaspergillic Acid Biosynthesis Gene Cluster by Establishing an In Vitro CRISPR-Ribonucleoprotein Genetic System in Aspergillus melleus.</title>
        <authorList>
            <person name="Yuan B."/>
            <person name="Grau M.F."/>
            <person name="Murata R.M."/>
            <person name="Torok T."/>
            <person name="Venkateswaran K."/>
            <person name="Stajich J.E."/>
            <person name="Wang C.C.C."/>
        </authorList>
    </citation>
    <scope>NUCLEOTIDE SEQUENCE [LARGE SCALE GENOMIC DNA]</scope>
    <source>
        <strain evidence="1 2">IMV 1140</strain>
    </source>
</reference>
<dbReference type="Proteomes" id="UP001177260">
    <property type="component" value="Unassembled WGS sequence"/>
</dbReference>
<dbReference type="EMBL" id="JAOPJF010000062">
    <property type="protein sequence ID" value="KAK1141533.1"/>
    <property type="molecule type" value="Genomic_DNA"/>
</dbReference>
<organism evidence="1 2">
    <name type="scientific">Aspergillus melleus</name>
    <dbReference type="NCBI Taxonomy" id="138277"/>
    <lineage>
        <taxon>Eukaryota</taxon>
        <taxon>Fungi</taxon>
        <taxon>Dikarya</taxon>
        <taxon>Ascomycota</taxon>
        <taxon>Pezizomycotina</taxon>
        <taxon>Eurotiomycetes</taxon>
        <taxon>Eurotiomycetidae</taxon>
        <taxon>Eurotiales</taxon>
        <taxon>Aspergillaceae</taxon>
        <taxon>Aspergillus</taxon>
        <taxon>Aspergillus subgen. Circumdati</taxon>
    </lineage>
</organism>
<accession>A0ACC3AUU4</accession>
<protein>
    <submittedName>
        <fullName evidence="1">ATP-binding cassette transporter yor1</fullName>
    </submittedName>
</protein>
<evidence type="ECO:0000313" key="1">
    <source>
        <dbReference type="EMBL" id="KAK1141533.1"/>
    </source>
</evidence>
<sequence>MTYNAQEKVAIPIADEKYESQLTSTRTSVQESRPADQKKESWSSRLPSLNPLRWQKTPPIPEERAVSREHEARLPSRMLFQWIEPIMKVGYLRELEIQDIWAVNPDRSVDFLSKELGSSLERRLKRGDKKPLVGAIYETFKREFWIGAICQILGTVIIVLSPLVIRHLISFAMEAYDSRHGTRPSPHVSWGVGYALAIFFMQVIRALCMSQSFYKGDVLGGQVKAALVSLIFSKAMKLSGRAKVDGRHSGENDQEHKDKKESNQDEIAGWNNGRITMLMGVEADRVDRACGSIHLLWATPICLAVGLVVLLFTIGYSALSGYGFMFLSVVLLTYIVRCLVNLRVRVNKTTDQRVSLTQEIVYNARFVKFFGWENFFLERLRKLRHIEMHSLHKLLAVRHAVIASFVSMSTFAAMFAFITYAFSGHDASPDSIFASFAAFNALRAPLSMMNLVISTATDAWTALDRLQDFFRAEEREDFVDWDMGMRNAIEMDHASFTWEQVPSSKGSEANSTDSSLRGSSSDESTEKLAHAKQRSRDSAEQMPFKISDIDLKVGRRELIAVIGTVGSGKSSLLGALAGEMRLTSGGVRMGTTRAFCPQYAWIQNTSVKNNILFGHEYDETRYNQVIDACALRSDLAMFPDGEQTEIGERGITISGGQKQRLNIARAIYSNSELVLLDDPLSAVDAHVGRQIMDKAICGLLRDRCRVLATHQLHVLGRCDRIIVMDQGRIHAFDTFANLMQNDGVFRSIMSSTAQLETSDKETPGHNTEIQPTEEKPKDVGSGAALMQTEERATASMGWDVWKAYISATGSIFHPFLFLILTLLVNGAIIMNGLWLAYWTSDRYPYLGSGGYLGIYAALCVAQFVIVYVYSFQLTYASSNAGKAMLQEALYRVMRAPMSFFDTTPLGRITNRFSKDVQVLDSDLGNSLRMFVMMFSMIVATLGLVVAYFYYFAIAIPPMFFLFWIISSYYRGSARSLKRHEAVLRSGVFARFGEAITGTTCIQAYNREEHFRQVIHKAVDSMNGAYFLTAANQGWLVVRVEMVGAILILIVGILVVTSRFNVGPSEAGMVLSLMLGITQNFQFCVKEYAEVENDMNSVERMHHYASNLEQEAPLELNKVTPSWPEKGRIVFDNVEMCYRAGMPPVLKGLTMDIRGGERIGIVGRTGAGKSSIMAALFRMTELSGGSIKIDDTDISRIGLHELRTRLTIIPQDPTLFQGTVRSNLDPFNEHNDLDLWSALRKAHLVGQDIPSDSTTNAPPAPTNSPPNPTQRLHLDSAVDQDGLNFSLGQRQLMALARALVRDSRIIVCDEATSSVDFETDERVQETMATGFRGKTLLCIAHRLRTIINYDRICVMDKGRIAEMDTPVRLWERRGEPWDYVEE</sequence>
<proteinExistence type="predicted"/>
<gene>
    <name evidence="1" type="primary">YOR1_2</name>
    <name evidence="1" type="ORF">N8T08_008946</name>
</gene>
<name>A0ACC3AUU4_9EURO</name>
<keyword evidence="2" id="KW-1185">Reference proteome</keyword>
<evidence type="ECO:0000313" key="2">
    <source>
        <dbReference type="Proteomes" id="UP001177260"/>
    </source>
</evidence>
<comment type="caution">
    <text evidence="1">The sequence shown here is derived from an EMBL/GenBank/DDBJ whole genome shotgun (WGS) entry which is preliminary data.</text>
</comment>
<keyword evidence="1" id="KW-0547">Nucleotide-binding</keyword>